<evidence type="ECO:0000256" key="4">
    <source>
        <dbReference type="ARBA" id="ARBA00022452"/>
    </source>
</evidence>
<keyword evidence="4 10" id="KW-1134">Transmembrane beta strand</keyword>
<feature type="chain" id="PRO_5037024665" evidence="13">
    <location>
        <begin position="27"/>
        <end position="850"/>
    </location>
</feature>
<evidence type="ECO:0000259" key="14">
    <source>
        <dbReference type="Pfam" id="PF00593"/>
    </source>
</evidence>
<dbReference type="Gene3D" id="2.170.130.10">
    <property type="entry name" value="TonB-dependent receptor, plug domain"/>
    <property type="match status" value="1"/>
</dbReference>
<proteinExistence type="inferred from homology"/>
<evidence type="ECO:0000256" key="3">
    <source>
        <dbReference type="ARBA" id="ARBA00022448"/>
    </source>
</evidence>
<feature type="domain" description="TonB-dependent receptor plug" evidence="15">
    <location>
        <begin position="49"/>
        <end position="166"/>
    </location>
</feature>
<feature type="domain" description="TonB-dependent receptor-like beta-barrel" evidence="14">
    <location>
        <begin position="368"/>
        <end position="811"/>
    </location>
</feature>
<feature type="region of interest" description="Disordered" evidence="12">
    <location>
        <begin position="231"/>
        <end position="258"/>
    </location>
</feature>
<organism evidence="16 17">
    <name type="scientific">Paludibacterium paludis</name>
    <dbReference type="NCBI Taxonomy" id="1225769"/>
    <lineage>
        <taxon>Bacteria</taxon>
        <taxon>Pseudomonadati</taxon>
        <taxon>Pseudomonadota</taxon>
        <taxon>Betaproteobacteria</taxon>
        <taxon>Neisseriales</taxon>
        <taxon>Chromobacteriaceae</taxon>
        <taxon>Paludibacterium</taxon>
    </lineage>
</organism>
<keyword evidence="7 10" id="KW-0472">Membrane</keyword>
<feature type="signal peptide" evidence="13">
    <location>
        <begin position="1"/>
        <end position="26"/>
    </location>
</feature>
<dbReference type="InterPro" id="IPR036942">
    <property type="entry name" value="Beta-barrel_TonB_sf"/>
</dbReference>
<evidence type="ECO:0000256" key="5">
    <source>
        <dbReference type="ARBA" id="ARBA00022692"/>
    </source>
</evidence>
<evidence type="ECO:0000256" key="7">
    <source>
        <dbReference type="ARBA" id="ARBA00023136"/>
    </source>
</evidence>
<dbReference type="InterPro" id="IPR037066">
    <property type="entry name" value="Plug_dom_sf"/>
</dbReference>
<dbReference type="Gene3D" id="2.40.170.20">
    <property type="entry name" value="TonB-dependent receptor, beta-barrel domain"/>
    <property type="match status" value="1"/>
</dbReference>
<dbReference type="GO" id="GO:0009279">
    <property type="term" value="C:cell outer membrane"/>
    <property type="evidence" value="ECO:0007669"/>
    <property type="project" value="UniProtKB-SubCell"/>
</dbReference>
<evidence type="ECO:0000313" key="17">
    <source>
        <dbReference type="Proteomes" id="UP000645257"/>
    </source>
</evidence>
<dbReference type="PANTHER" id="PTHR47234:SF2">
    <property type="entry name" value="TONB-DEPENDENT RECEPTOR"/>
    <property type="match status" value="1"/>
</dbReference>
<gene>
    <name evidence="16" type="primary">btuB</name>
    <name evidence="16" type="ORF">GCM10011289_11980</name>
</gene>
<keyword evidence="5 10" id="KW-0812">Transmembrane</keyword>
<dbReference type="Pfam" id="PF07715">
    <property type="entry name" value="Plug"/>
    <property type="match status" value="1"/>
</dbReference>
<comment type="caution">
    <text evidence="16">The sequence shown here is derived from an EMBL/GenBank/DDBJ whole genome shotgun (WGS) entry which is preliminary data.</text>
</comment>
<dbReference type="InterPro" id="IPR012910">
    <property type="entry name" value="Plug_dom"/>
</dbReference>
<evidence type="ECO:0000256" key="13">
    <source>
        <dbReference type="SAM" id="SignalP"/>
    </source>
</evidence>
<evidence type="ECO:0000256" key="11">
    <source>
        <dbReference type="RuleBase" id="RU003357"/>
    </source>
</evidence>
<evidence type="ECO:0000256" key="12">
    <source>
        <dbReference type="SAM" id="MobiDB-lite"/>
    </source>
</evidence>
<dbReference type="RefSeq" id="WP_189532266.1">
    <property type="nucleotide sequence ID" value="NZ_BMYX01000005.1"/>
</dbReference>
<evidence type="ECO:0000256" key="2">
    <source>
        <dbReference type="ARBA" id="ARBA00009810"/>
    </source>
</evidence>
<keyword evidence="17" id="KW-1185">Reference proteome</keyword>
<keyword evidence="13" id="KW-0732">Signal</keyword>
<sequence length="850" mass="92303">MVYKRKTLVVAIALMGSGLASSSAWSAEAGTEKLERIEVVGSNIKRIQKEGPSPIETLKRADIEKTGASTVAELLLKLPSNTAGFSEQGAGLQSAPGTSSVGLHGLGPDNTLVLLNGRRMTGYGIAQGGFTNFVDLNSIPASAIERIEILKDGASAIYGSDAIAGVVNIVTRKNYQGIEGKIGYGTSSKSDGTETTSNLTIGVGDLETDRYNFLVTLDTYDRSKIAMKDRDFSKDSDTSSRGGIDARSPTGAIPSWFDKTDPYVDPDTGIQGAWKVFGNCPTTPVGGKCLFNANPHMNLMDKAERRGVLGEFNFKFSDTLSAFAEAAYTRNKDWSQIAPTPSSGRVPAGVAGNPVNKDSRFVWRLMGLGDRKTLITSDTYRALAGLRGSLSSWDWETALGYSRNDVDSASENFARISALDEAIANQQLSPFLPVDPAVMASLRYKPWTKGRSSITFWDFKLSNPEVAQLPGGAVGVAIGLEARRETGRTWSDAAAEVGDVIGQGGASMNANRNTRAAYIEVNIPVSKSFELQLAERYDYYNDFGGAFNPKVAFRWQPDSRVMLRGSYSTAFRAPSLQQLYTPGSTGYNNLRDPVRCPVVTTDNIYCGYSTPVTNGGNSKLQPEKSYNSSVGLVVEPFKWASLSIDYYRINKTNVIKSNDQYVLNNFPGLVTRNASGDIENIDSPYMNMGREVIRGIDSSLILRGDLGNLGKLTYTAGLNYLISDQIQDFTGGPLYENADLIGAVKTRMQHTVSWDIGPWSPSLTYNYIGGYKDYSHDNVTGHTVGAYDLFDVQLQYSGIKNARITAGVKNVANKKPPLSTFGNYASTGFNTDLYSAQGRFFYMNVGYKFK</sequence>
<evidence type="ECO:0000256" key="1">
    <source>
        <dbReference type="ARBA" id="ARBA00004571"/>
    </source>
</evidence>
<reference evidence="16" key="1">
    <citation type="journal article" date="2014" name="Int. J. Syst. Evol. Microbiol.">
        <title>Complete genome sequence of Corynebacterium casei LMG S-19264T (=DSM 44701T), isolated from a smear-ripened cheese.</title>
        <authorList>
            <consortium name="US DOE Joint Genome Institute (JGI-PGF)"/>
            <person name="Walter F."/>
            <person name="Albersmeier A."/>
            <person name="Kalinowski J."/>
            <person name="Ruckert C."/>
        </authorList>
    </citation>
    <scope>NUCLEOTIDE SEQUENCE</scope>
    <source>
        <strain evidence="16">KCTC 32182</strain>
    </source>
</reference>
<dbReference type="CDD" id="cd01347">
    <property type="entry name" value="ligand_gated_channel"/>
    <property type="match status" value="1"/>
</dbReference>
<evidence type="ECO:0000256" key="8">
    <source>
        <dbReference type="ARBA" id="ARBA00023170"/>
    </source>
</evidence>
<dbReference type="Pfam" id="PF00593">
    <property type="entry name" value="TonB_dep_Rec_b-barrel"/>
    <property type="match status" value="1"/>
</dbReference>
<name>A0A918P082_9NEIS</name>
<evidence type="ECO:0000256" key="9">
    <source>
        <dbReference type="ARBA" id="ARBA00023237"/>
    </source>
</evidence>
<protein>
    <submittedName>
        <fullName evidence="16">TonB-dependent receptor</fullName>
    </submittedName>
</protein>
<dbReference type="EMBL" id="BMYX01000005">
    <property type="protein sequence ID" value="GGY10795.1"/>
    <property type="molecule type" value="Genomic_DNA"/>
</dbReference>
<dbReference type="SUPFAM" id="SSF56935">
    <property type="entry name" value="Porins"/>
    <property type="match status" value="1"/>
</dbReference>
<comment type="similarity">
    <text evidence="2 10 11">Belongs to the TonB-dependent receptor family.</text>
</comment>
<dbReference type="Proteomes" id="UP000645257">
    <property type="component" value="Unassembled WGS sequence"/>
</dbReference>
<keyword evidence="8 16" id="KW-0675">Receptor</keyword>
<dbReference type="PROSITE" id="PS52016">
    <property type="entry name" value="TONB_DEPENDENT_REC_3"/>
    <property type="match status" value="1"/>
</dbReference>
<dbReference type="InterPro" id="IPR039426">
    <property type="entry name" value="TonB-dep_rcpt-like"/>
</dbReference>
<keyword evidence="9 10" id="KW-0998">Cell outer membrane</keyword>
<keyword evidence="3 10" id="KW-0813">Transport</keyword>
<comment type="subcellular location">
    <subcellularLocation>
        <location evidence="1 10">Cell outer membrane</location>
        <topology evidence="1 10">Multi-pass membrane protein</topology>
    </subcellularLocation>
</comment>
<evidence type="ECO:0000256" key="6">
    <source>
        <dbReference type="ARBA" id="ARBA00023077"/>
    </source>
</evidence>
<evidence type="ECO:0000259" key="15">
    <source>
        <dbReference type="Pfam" id="PF07715"/>
    </source>
</evidence>
<evidence type="ECO:0000313" key="16">
    <source>
        <dbReference type="EMBL" id="GGY10795.1"/>
    </source>
</evidence>
<evidence type="ECO:0000256" key="10">
    <source>
        <dbReference type="PROSITE-ProRule" id="PRU01360"/>
    </source>
</evidence>
<dbReference type="AlphaFoldDB" id="A0A918P082"/>
<dbReference type="InterPro" id="IPR000531">
    <property type="entry name" value="Beta-barrel_TonB"/>
</dbReference>
<accession>A0A918P082</accession>
<keyword evidence="6 11" id="KW-0798">TonB box</keyword>
<reference evidence="16" key="2">
    <citation type="submission" date="2020-09" db="EMBL/GenBank/DDBJ databases">
        <authorList>
            <person name="Sun Q."/>
            <person name="Kim S."/>
        </authorList>
    </citation>
    <scope>NUCLEOTIDE SEQUENCE</scope>
    <source>
        <strain evidence="16">KCTC 32182</strain>
    </source>
</reference>
<dbReference type="PANTHER" id="PTHR47234">
    <property type="match status" value="1"/>
</dbReference>